<dbReference type="Proteomes" id="UP001222325">
    <property type="component" value="Unassembled WGS sequence"/>
</dbReference>
<keyword evidence="1" id="KW-0472">Membrane</keyword>
<proteinExistence type="predicted"/>
<evidence type="ECO:0000256" key="1">
    <source>
        <dbReference type="SAM" id="Phobius"/>
    </source>
</evidence>
<keyword evidence="1" id="KW-1133">Transmembrane helix</keyword>
<accession>A0AAD6TZ24</accession>
<dbReference type="EMBL" id="JARJCN010000037">
    <property type="protein sequence ID" value="KAJ7084575.1"/>
    <property type="molecule type" value="Genomic_DNA"/>
</dbReference>
<feature type="transmembrane region" description="Helical" evidence="1">
    <location>
        <begin position="199"/>
        <end position="220"/>
    </location>
</feature>
<protein>
    <submittedName>
        <fullName evidence="2">Uncharacterized protein</fullName>
    </submittedName>
</protein>
<reference evidence="2" key="1">
    <citation type="submission" date="2023-03" db="EMBL/GenBank/DDBJ databases">
        <title>Massive genome expansion in bonnet fungi (Mycena s.s.) driven by repeated elements and novel gene families across ecological guilds.</title>
        <authorList>
            <consortium name="Lawrence Berkeley National Laboratory"/>
            <person name="Harder C.B."/>
            <person name="Miyauchi S."/>
            <person name="Viragh M."/>
            <person name="Kuo A."/>
            <person name="Thoen E."/>
            <person name="Andreopoulos B."/>
            <person name="Lu D."/>
            <person name="Skrede I."/>
            <person name="Drula E."/>
            <person name="Henrissat B."/>
            <person name="Morin E."/>
            <person name="Kohler A."/>
            <person name="Barry K."/>
            <person name="LaButti K."/>
            <person name="Morin E."/>
            <person name="Salamov A."/>
            <person name="Lipzen A."/>
            <person name="Mereny Z."/>
            <person name="Hegedus B."/>
            <person name="Baldrian P."/>
            <person name="Stursova M."/>
            <person name="Weitz H."/>
            <person name="Taylor A."/>
            <person name="Grigoriev I.V."/>
            <person name="Nagy L.G."/>
            <person name="Martin F."/>
            <person name="Kauserud H."/>
        </authorList>
    </citation>
    <scope>NUCLEOTIDE SEQUENCE</scope>
    <source>
        <strain evidence="2">CBHHK173m</strain>
    </source>
</reference>
<keyword evidence="1" id="KW-0812">Transmembrane</keyword>
<dbReference type="AlphaFoldDB" id="A0AAD6TZ24"/>
<evidence type="ECO:0000313" key="2">
    <source>
        <dbReference type="EMBL" id="KAJ7084575.1"/>
    </source>
</evidence>
<name>A0AAD6TZ24_9AGAR</name>
<gene>
    <name evidence="2" type="ORF">B0H15DRAFT_386135</name>
</gene>
<evidence type="ECO:0000313" key="3">
    <source>
        <dbReference type="Proteomes" id="UP001222325"/>
    </source>
</evidence>
<sequence length="350" mass="37848">MVELLENGGGVRAGRAPALDLGLGLAASEQSGRCRRRAGHRFSLHSLTRPALSTLSCHDSLRTLGAIGVSYPGECMLGRVSKAARGVPAPSSSSPRPDHIPAPPLVAEIVLVLVLVTSSTLRCFRRLRFFYLCSRSYPPVVRALRAPPACGLSCGRRLFGAARASASARAPGSRCVSAELHGVVSEAQKTRVFLHETKVLLKTHWLLCIYAVLLMTGHNFRWQTDTSVICVLHTVVFIALWISYNLGGLAAGVFCVQLDTHPLGRVSATGFPRDAPRRGVPAGQHDFEHVGADRSDRRRAANLKTTLNGVKTQGAEYSARCGRSLVIFITIVGPKNRGSHYEKHRAAHDR</sequence>
<keyword evidence="3" id="KW-1185">Reference proteome</keyword>
<organism evidence="2 3">
    <name type="scientific">Mycena belliarum</name>
    <dbReference type="NCBI Taxonomy" id="1033014"/>
    <lineage>
        <taxon>Eukaryota</taxon>
        <taxon>Fungi</taxon>
        <taxon>Dikarya</taxon>
        <taxon>Basidiomycota</taxon>
        <taxon>Agaricomycotina</taxon>
        <taxon>Agaricomycetes</taxon>
        <taxon>Agaricomycetidae</taxon>
        <taxon>Agaricales</taxon>
        <taxon>Marasmiineae</taxon>
        <taxon>Mycenaceae</taxon>
        <taxon>Mycena</taxon>
    </lineage>
</organism>
<comment type="caution">
    <text evidence="2">The sequence shown here is derived from an EMBL/GenBank/DDBJ whole genome shotgun (WGS) entry which is preliminary data.</text>
</comment>
<feature type="transmembrane region" description="Helical" evidence="1">
    <location>
        <begin position="226"/>
        <end position="244"/>
    </location>
</feature>